<dbReference type="PANTHER" id="PTHR18034">
    <property type="entry name" value="CELL CYCLE CONTROL PROTEIN CWF22-RELATED"/>
    <property type="match status" value="1"/>
</dbReference>
<organism evidence="6 7">
    <name type="scientific">Maudiozyma barnettii</name>
    <dbReference type="NCBI Taxonomy" id="61262"/>
    <lineage>
        <taxon>Eukaryota</taxon>
        <taxon>Fungi</taxon>
        <taxon>Dikarya</taxon>
        <taxon>Ascomycota</taxon>
        <taxon>Saccharomycotina</taxon>
        <taxon>Saccharomycetes</taxon>
        <taxon>Saccharomycetales</taxon>
        <taxon>Saccharomycetaceae</taxon>
        <taxon>Maudiozyma</taxon>
    </lineage>
</organism>
<dbReference type="PANTHER" id="PTHR18034:SF4">
    <property type="entry name" value="NUCLEOLAR MIF4G DOMAIN-CONTAINING PROTEIN 1"/>
    <property type="match status" value="1"/>
</dbReference>
<feature type="region of interest" description="Disordered" evidence="4">
    <location>
        <begin position="1"/>
        <end position="173"/>
    </location>
</feature>
<keyword evidence="7" id="KW-1185">Reference proteome</keyword>
<dbReference type="RefSeq" id="XP_041409148.1">
    <property type="nucleotide sequence ID" value="XM_041553214.1"/>
</dbReference>
<dbReference type="SUPFAM" id="SSF48371">
    <property type="entry name" value="ARM repeat"/>
    <property type="match status" value="1"/>
</dbReference>
<dbReference type="GeneID" id="64860421"/>
<reference evidence="6 7" key="1">
    <citation type="submission" date="2020-05" db="EMBL/GenBank/DDBJ databases">
        <authorList>
            <person name="Casaregola S."/>
            <person name="Devillers H."/>
            <person name="Grondin C."/>
        </authorList>
    </citation>
    <scope>NUCLEOTIDE SEQUENCE [LARGE SCALE GENOMIC DNA]</scope>
    <source>
        <strain evidence="6 7">CLIB 1767</strain>
    </source>
</reference>
<name>A0A8H2ZIU1_9SACH</name>
<feature type="compositionally biased region" description="Basic and acidic residues" evidence="4">
    <location>
        <begin position="101"/>
        <end position="110"/>
    </location>
</feature>
<feature type="compositionally biased region" description="Basic residues" evidence="4">
    <location>
        <begin position="48"/>
        <end position="64"/>
    </location>
</feature>
<dbReference type="InterPro" id="IPR050781">
    <property type="entry name" value="CWC22_splicing_factor"/>
</dbReference>
<dbReference type="SMART" id="SM00543">
    <property type="entry name" value="MIF4G"/>
    <property type="match status" value="1"/>
</dbReference>
<dbReference type="InterPro" id="IPR003891">
    <property type="entry name" value="Initiation_fac_eIF4g_MI"/>
</dbReference>
<dbReference type="InterPro" id="IPR016024">
    <property type="entry name" value="ARM-type_fold"/>
</dbReference>
<dbReference type="GO" id="GO:0003723">
    <property type="term" value="F:RNA binding"/>
    <property type="evidence" value="ECO:0007669"/>
    <property type="project" value="InterPro"/>
</dbReference>
<feature type="region of interest" description="Disordered" evidence="4">
    <location>
        <begin position="201"/>
        <end position="233"/>
    </location>
</feature>
<comment type="caution">
    <text evidence="6">The sequence shown here is derived from an EMBL/GenBank/DDBJ whole genome shotgun (WGS) entry which is preliminary data.</text>
</comment>
<dbReference type="GO" id="GO:0042274">
    <property type="term" value="P:ribosomal small subunit biogenesis"/>
    <property type="evidence" value="ECO:0007669"/>
    <property type="project" value="TreeGrafter"/>
</dbReference>
<dbReference type="Pfam" id="PF02847">
    <property type="entry name" value="MA3"/>
    <property type="match status" value="1"/>
</dbReference>
<evidence type="ECO:0000256" key="3">
    <source>
        <dbReference type="ARBA" id="ARBA00023242"/>
    </source>
</evidence>
<dbReference type="InterPro" id="IPR003890">
    <property type="entry name" value="MIF4G-like_typ-3"/>
</dbReference>
<feature type="compositionally biased region" description="Low complexity" evidence="4">
    <location>
        <begin position="7"/>
        <end position="18"/>
    </location>
</feature>
<comment type="subcellular location">
    <subcellularLocation>
        <location evidence="1">Nucleus</location>
        <location evidence="1">Nucleolus</location>
    </subcellularLocation>
</comment>
<proteinExistence type="inferred from homology"/>
<dbReference type="SMART" id="SM00544">
    <property type="entry name" value="MA3"/>
    <property type="match status" value="1"/>
</dbReference>
<feature type="compositionally biased region" description="Acidic residues" evidence="4">
    <location>
        <begin position="310"/>
        <end position="349"/>
    </location>
</feature>
<feature type="domain" description="MI" evidence="5">
    <location>
        <begin position="711"/>
        <end position="848"/>
    </location>
</feature>
<comment type="similarity">
    <text evidence="2">Belongs to the CWC22 family.</text>
</comment>
<feature type="compositionally biased region" description="Basic residues" evidence="4">
    <location>
        <begin position="85"/>
        <end position="100"/>
    </location>
</feature>
<sequence>MSRRHNQQQGGINIPGIILDELKDRDYSNDDRFKQSKKRNSTKQLGRKERRKQQRSEKKNKRINRGNDSLDDGIQSNKSLDKTKNIHNHKVKTIVKKTKPQPKEKKKDEELPFSSDDELSAGDFEEFEEGDLDEEELRQLQSLEENESEGDDIESDEIISDNEDQSSADEADVMDQLKRIKEKKTFKKEDITAEETMALLKSKKSKQQKLNAKKIDSETEESYPLPPSERMAMEKDEMDMQYYAKKLKLKKGKKTISAADEFDAIGGLLEGLDFVDNYGASDEEYGDFAFENDKSSGRTTTRDEDKPFSSDDELSEGDFDEFSDGDLDEDEWDQLKELEDDETDESGDETSERSNGNKTKENPYVAPNSTSTDTGSYIPPSLRKHQLQKTRAESSASIEITKKVKSSLNRLSESNITHIIKSLDELFDSYPRQYVIEIITEQLLEMVVQKNKLLDTYILNFAAVSFAIFRLRGLEIGAHFIQSTVELFLNQFKKQKDEFANMESEDAAVLPKESLNIVTLLSYTYDFGFISCKLLYDIIEMLVSEPNVLTTELLLRIVAVSGQQIRGDDPFALKQIMSQLLTNVKLIENPSPRLQFLMSTMTDLKNNRLKPSVLASDFHPIKKVVVSTFKAISSAMEPLQVSLKDIENVDTTGKWWLVGASWRGNMNSALEENTDTNEKIRIKDDFLLEDDLLDDIPDWTQIAKENRMNTDIRRAIFVSIMSAQDCVDAFENIEKLGLKNKQILEAPRVLLNCLLADSKENGYNQYYSLVAMKLCEQHHNLLKSFQFLFWDTIQKYEDKEDSDSEDDMEAEITDENVRLRTIANQGKFFGNLLGQGILKLDIFKHVPLISGLTADGNLFIEVMIYQLFQTIAKRSEITKKKEGKKMYQYKDENMVALINGNVMGETKGTILRGLRWFLNNKLKYENYLDPDQKSKAYLRDTRRIEWALPMFSDLTKQLAEDGDY</sequence>
<feature type="compositionally biased region" description="Basic and acidic residues" evidence="4">
    <location>
        <begin position="291"/>
        <end position="309"/>
    </location>
</feature>
<feature type="compositionally biased region" description="Acidic residues" evidence="4">
    <location>
        <begin position="144"/>
        <end position="173"/>
    </location>
</feature>
<dbReference type="GO" id="GO:0005730">
    <property type="term" value="C:nucleolus"/>
    <property type="evidence" value="ECO:0007669"/>
    <property type="project" value="UniProtKB-SubCell"/>
</dbReference>
<dbReference type="Gene3D" id="1.25.40.180">
    <property type="match status" value="1"/>
</dbReference>
<evidence type="ECO:0000256" key="4">
    <source>
        <dbReference type="SAM" id="MobiDB-lite"/>
    </source>
</evidence>
<feature type="compositionally biased region" description="Basic and acidic residues" evidence="4">
    <location>
        <begin position="20"/>
        <end position="34"/>
    </location>
</feature>
<evidence type="ECO:0000259" key="5">
    <source>
        <dbReference type="PROSITE" id="PS51366"/>
    </source>
</evidence>
<dbReference type="EMBL" id="CAEFZW010000014">
    <property type="protein sequence ID" value="CAB4257304.1"/>
    <property type="molecule type" value="Genomic_DNA"/>
</dbReference>
<dbReference type="Pfam" id="PF02854">
    <property type="entry name" value="MIF4G"/>
    <property type="match status" value="1"/>
</dbReference>
<feature type="region of interest" description="Disordered" evidence="4">
    <location>
        <begin position="288"/>
        <end position="390"/>
    </location>
</feature>
<accession>A0A8H2ZIU1</accession>
<evidence type="ECO:0000256" key="2">
    <source>
        <dbReference type="ARBA" id="ARBA00006856"/>
    </source>
</evidence>
<dbReference type="AlphaFoldDB" id="A0A8H2ZIU1"/>
<evidence type="ECO:0000313" key="6">
    <source>
        <dbReference type="EMBL" id="CAB4257304.1"/>
    </source>
</evidence>
<protein>
    <submittedName>
        <fullName evidence="6">Similar to Saccharomyces cerevisiae YLR336C SGD1 Essential nuclear protein, required for biogenesis of the small ribosomal subunit</fullName>
    </submittedName>
</protein>
<dbReference type="Proteomes" id="UP000644660">
    <property type="component" value="Unassembled WGS sequence"/>
</dbReference>
<dbReference type="OrthoDB" id="361797at2759"/>
<dbReference type="PROSITE" id="PS51366">
    <property type="entry name" value="MI"/>
    <property type="match status" value="1"/>
</dbReference>
<evidence type="ECO:0000256" key="1">
    <source>
        <dbReference type="ARBA" id="ARBA00004604"/>
    </source>
</evidence>
<feature type="compositionally biased region" description="Acidic residues" evidence="4">
    <location>
        <begin position="115"/>
        <end position="136"/>
    </location>
</feature>
<evidence type="ECO:0000313" key="7">
    <source>
        <dbReference type="Proteomes" id="UP000644660"/>
    </source>
</evidence>
<keyword evidence="3" id="KW-0539">Nucleus</keyword>
<gene>
    <name evidence="6" type="ORF">KABA2_14S01166</name>
</gene>